<evidence type="ECO:0000256" key="1">
    <source>
        <dbReference type="ARBA" id="ARBA00022676"/>
    </source>
</evidence>
<evidence type="ECO:0000313" key="4">
    <source>
        <dbReference type="Proteomes" id="UP001374579"/>
    </source>
</evidence>
<dbReference type="AlphaFoldDB" id="A0AAN9AJR6"/>
<dbReference type="GO" id="GO:0016757">
    <property type="term" value="F:glycosyltransferase activity"/>
    <property type="evidence" value="ECO:0007669"/>
    <property type="project" value="UniProtKB-KW"/>
</dbReference>
<dbReference type="EMBL" id="JBAMIC010004070">
    <property type="protein sequence ID" value="KAK7088137.1"/>
    <property type="molecule type" value="Genomic_DNA"/>
</dbReference>
<dbReference type="InterPro" id="IPR052622">
    <property type="entry name" value="Glycosyltransferase_G1"/>
</dbReference>
<dbReference type="Pfam" id="PF00534">
    <property type="entry name" value="Glycos_transf_1"/>
    <property type="match status" value="1"/>
</dbReference>
<dbReference type="InterPro" id="IPR001296">
    <property type="entry name" value="Glyco_trans_1"/>
</dbReference>
<dbReference type="SUPFAM" id="SSF53756">
    <property type="entry name" value="UDP-Glycosyltransferase/glycogen phosphorylase"/>
    <property type="match status" value="1"/>
</dbReference>
<evidence type="ECO:0000313" key="3">
    <source>
        <dbReference type="EMBL" id="KAK7088137.1"/>
    </source>
</evidence>
<dbReference type="PANTHER" id="PTHR46660:SF2">
    <property type="entry name" value="GLYCOSYLTRANSFERASE 1 DOMAIN-CONTAINING PROTEIN 1"/>
    <property type="match status" value="1"/>
</dbReference>
<evidence type="ECO:0000259" key="2">
    <source>
        <dbReference type="Pfam" id="PF00534"/>
    </source>
</evidence>
<gene>
    <name evidence="3" type="ORF">V1264_022088</name>
</gene>
<proteinExistence type="predicted"/>
<dbReference type="PANTHER" id="PTHR46660">
    <property type="match status" value="1"/>
</dbReference>
<feature type="domain" description="Glycosyl transferase family 1" evidence="2">
    <location>
        <begin position="67"/>
        <end position="217"/>
    </location>
</feature>
<dbReference type="CDD" id="cd03801">
    <property type="entry name" value="GT4_PimA-like"/>
    <property type="match status" value="1"/>
</dbReference>
<reference evidence="3 4" key="1">
    <citation type="submission" date="2024-02" db="EMBL/GenBank/DDBJ databases">
        <title>Chromosome-scale genome assembly of the rough periwinkle Littorina saxatilis.</title>
        <authorList>
            <person name="De Jode A."/>
            <person name="Faria R."/>
            <person name="Formenti G."/>
            <person name="Sims Y."/>
            <person name="Smith T.P."/>
            <person name="Tracey A."/>
            <person name="Wood J.M.D."/>
            <person name="Zagrodzka Z.B."/>
            <person name="Johannesson K."/>
            <person name="Butlin R.K."/>
            <person name="Leder E.H."/>
        </authorList>
    </citation>
    <scope>NUCLEOTIDE SEQUENCE [LARGE SCALE GENOMIC DNA]</scope>
    <source>
        <strain evidence="3">Snail1</strain>
        <tissue evidence="3">Muscle</tissue>
    </source>
</reference>
<dbReference type="Gene3D" id="3.40.50.2000">
    <property type="entry name" value="Glycogen Phosphorylase B"/>
    <property type="match status" value="2"/>
</dbReference>
<accession>A0AAN9AJR6</accession>
<sequence length="261" mass="28989">MTVMTSAVNRAGCVISFCDSLQKKASALWPNLPPSQMTVITQAVITKPSVFSLHRHLQDNNGICDSEDRHIFLLVGAVRAVKNPIYLMETFTELHRVNQKILYVIIGPVSDERYYNEEFQPALQRSEGVVYIPGLLFEDTHKAMHQCFALVNSSESEGMSLAILEAMQLNTPVLARNIPGNSAVIQDGQNGLLFSTPQECGKKALRLLSDDTYRAQLVFSAGEYVAVHHSLKQEEAAYVNIVQQICKDDKDDGPICVNGHR</sequence>
<protein>
    <recommendedName>
        <fullName evidence="2">Glycosyl transferase family 1 domain-containing protein</fullName>
    </recommendedName>
</protein>
<keyword evidence="1" id="KW-0808">Transferase</keyword>
<comment type="caution">
    <text evidence="3">The sequence shown here is derived from an EMBL/GenBank/DDBJ whole genome shotgun (WGS) entry which is preliminary data.</text>
</comment>
<dbReference type="Proteomes" id="UP001374579">
    <property type="component" value="Unassembled WGS sequence"/>
</dbReference>
<organism evidence="3 4">
    <name type="scientific">Littorina saxatilis</name>
    <dbReference type="NCBI Taxonomy" id="31220"/>
    <lineage>
        <taxon>Eukaryota</taxon>
        <taxon>Metazoa</taxon>
        <taxon>Spiralia</taxon>
        <taxon>Lophotrochozoa</taxon>
        <taxon>Mollusca</taxon>
        <taxon>Gastropoda</taxon>
        <taxon>Caenogastropoda</taxon>
        <taxon>Littorinimorpha</taxon>
        <taxon>Littorinoidea</taxon>
        <taxon>Littorinidae</taxon>
        <taxon>Littorina</taxon>
    </lineage>
</organism>
<name>A0AAN9AJR6_9CAEN</name>
<keyword evidence="1" id="KW-0328">Glycosyltransferase</keyword>
<keyword evidence="4" id="KW-1185">Reference proteome</keyword>